<dbReference type="Pfam" id="PF02550">
    <property type="entry name" value="AcetylCoA_hydro"/>
    <property type="match status" value="1"/>
</dbReference>
<dbReference type="Gene3D" id="3.30.750.70">
    <property type="entry name" value="4-hydroxybutyrate coenzyme like domains"/>
    <property type="match status" value="1"/>
</dbReference>
<proteinExistence type="inferred from homology"/>
<evidence type="ECO:0000256" key="1">
    <source>
        <dbReference type="ARBA" id="ARBA00009632"/>
    </source>
</evidence>
<dbReference type="SUPFAM" id="SSF100950">
    <property type="entry name" value="NagB/RpiA/CoA transferase-like"/>
    <property type="match status" value="2"/>
</dbReference>
<organism evidence="5 6">
    <name type="scientific">Dethiosulfatibacter aminovorans DSM 17477</name>
    <dbReference type="NCBI Taxonomy" id="1121476"/>
    <lineage>
        <taxon>Bacteria</taxon>
        <taxon>Bacillati</taxon>
        <taxon>Bacillota</taxon>
        <taxon>Tissierellia</taxon>
        <taxon>Dethiosulfatibacter</taxon>
    </lineage>
</organism>
<evidence type="ECO:0000256" key="2">
    <source>
        <dbReference type="ARBA" id="ARBA00022679"/>
    </source>
</evidence>
<comment type="similarity">
    <text evidence="1">Belongs to the acetyl-CoA hydrolase/transferase family.</text>
</comment>
<dbReference type="GO" id="GO:0008775">
    <property type="term" value="F:acetate CoA-transferase activity"/>
    <property type="evidence" value="ECO:0007669"/>
    <property type="project" value="InterPro"/>
</dbReference>
<evidence type="ECO:0000259" key="3">
    <source>
        <dbReference type="Pfam" id="PF02550"/>
    </source>
</evidence>
<dbReference type="RefSeq" id="WP_073045532.1">
    <property type="nucleotide sequence ID" value="NZ_FQZL01000004.1"/>
</dbReference>
<evidence type="ECO:0000259" key="4">
    <source>
        <dbReference type="Pfam" id="PF13336"/>
    </source>
</evidence>
<keyword evidence="2 5" id="KW-0808">Transferase</keyword>
<dbReference type="InterPro" id="IPR037171">
    <property type="entry name" value="NagB/RpiA_transferase-like"/>
</dbReference>
<dbReference type="GO" id="GO:0006083">
    <property type="term" value="P:acetate metabolic process"/>
    <property type="evidence" value="ECO:0007669"/>
    <property type="project" value="InterPro"/>
</dbReference>
<dbReference type="PANTHER" id="PTHR21432:SF20">
    <property type="entry name" value="ACETYL-COA HYDROLASE"/>
    <property type="match status" value="1"/>
</dbReference>
<dbReference type="PANTHER" id="PTHR21432">
    <property type="entry name" value="ACETYL-COA HYDROLASE-RELATED"/>
    <property type="match status" value="1"/>
</dbReference>
<dbReference type="Proteomes" id="UP000184052">
    <property type="component" value="Unassembled WGS sequence"/>
</dbReference>
<protein>
    <submittedName>
        <fullName evidence="5">4-hydroxybutyrate CoA-transferase</fullName>
    </submittedName>
</protein>
<dbReference type="InterPro" id="IPR046433">
    <property type="entry name" value="ActCoA_hydro"/>
</dbReference>
<dbReference type="Pfam" id="PF13336">
    <property type="entry name" value="AcetylCoA_hyd_C"/>
    <property type="match status" value="1"/>
</dbReference>
<dbReference type="EMBL" id="FQZL01000004">
    <property type="protein sequence ID" value="SHI35856.1"/>
    <property type="molecule type" value="Genomic_DNA"/>
</dbReference>
<accession>A0A1M6AH44</accession>
<feature type="domain" description="Acetyl-CoA hydrolase/transferase N-terminal" evidence="3">
    <location>
        <begin position="4"/>
        <end position="180"/>
    </location>
</feature>
<dbReference type="AlphaFoldDB" id="A0A1M6AH44"/>
<reference evidence="5 6" key="1">
    <citation type="submission" date="2016-11" db="EMBL/GenBank/DDBJ databases">
        <authorList>
            <person name="Jaros S."/>
            <person name="Januszkiewicz K."/>
            <person name="Wedrychowicz H."/>
        </authorList>
    </citation>
    <scope>NUCLEOTIDE SEQUENCE [LARGE SCALE GENOMIC DNA]</scope>
    <source>
        <strain evidence="5 6">DSM 17477</strain>
    </source>
</reference>
<dbReference type="Gene3D" id="3.40.1080.20">
    <property type="entry name" value="Acetyl-CoA hydrolase/transferase C-terminal domain"/>
    <property type="match status" value="1"/>
</dbReference>
<dbReference type="InterPro" id="IPR026888">
    <property type="entry name" value="AcetylCoA_hyd_C"/>
</dbReference>
<evidence type="ECO:0000313" key="6">
    <source>
        <dbReference type="Proteomes" id="UP000184052"/>
    </source>
</evidence>
<gene>
    <name evidence="5" type="ORF">SAMN02745751_00121</name>
</gene>
<evidence type="ECO:0000313" key="5">
    <source>
        <dbReference type="EMBL" id="SHI35856.1"/>
    </source>
</evidence>
<dbReference type="InterPro" id="IPR003702">
    <property type="entry name" value="ActCoA_hydro_N"/>
</dbReference>
<feature type="domain" description="Acetyl-CoA hydrolase/transferase C-terminal" evidence="4">
    <location>
        <begin position="272"/>
        <end position="424"/>
    </location>
</feature>
<dbReference type="Gene3D" id="3.40.1080.10">
    <property type="entry name" value="Glutaconate Coenzyme A-transferase"/>
    <property type="match status" value="1"/>
</dbReference>
<dbReference type="InterPro" id="IPR038460">
    <property type="entry name" value="AcetylCoA_hyd_C_sf"/>
</dbReference>
<dbReference type="STRING" id="1121476.SAMN02745751_00121"/>
<dbReference type="OrthoDB" id="9801795at2"/>
<keyword evidence="6" id="KW-1185">Reference proteome</keyword>
<name>A0A1M6AH44_9FIRM</name>
<sequence>MNWEENYKSKLVTADEAVKYIPSNSRVVLGHAVAEPFKLVEAMVNNKKNYENVEIVHMVAMGKGEYTQPEMDGHFRHNALFVGGSTREAVNMGRADYTPCFFSEVPKLFKEGYMDVDVALVHLSRPDEKGYCSYGVSVDYTKPAAEAARIVIAEVNDKMPRTLGDSFIHVSDIDLIVETSYDLVELQPPKIGEIEKSIGENCAKLIEDGDTLQLGIGAIPDAVLMFLKDKKDLGIHTEMFSDGVVDLVEAGVINNKQKTLHKDKMVVTFLMGTKKLYDFVDNNEDVEFYPVDYVNDPKVIMQNDNMISINSCIQVDLMGQVVSESIGLKQFSGVGGQVDYVRGASMANGGKSIIAMPSTASRGKVSRIVPFITEGSAVTTSRNDVNYVVTEYGIADLKGKTLKDRAKSLIDIAHPDFRDELQKQFEDRF</sequence>